<feature type="compositionally biased region" description="Basic and acidic residues" evidence="1">
    <location>
        <begin position="57"/>
        <end position="66"/>
    </location>
</feature>
<dbReference type="Proteomes" id="UP001335648">
    <property type="component" value="Unassembled WGS sequence"/>
</dbReference>
<proteinExistence type="predicted"/>
<accession>A0AAN8BMR2</accession>
<evidence type="ECO:0000256" key="1">
    <source>
        <dbReference type="SAM" id="MobiDB-lite"/>
    </source>
</evidence>
<evidence type="ECO:0000313" key="3">
    <source>
        <dbReference type="Proteomes" id="UP001335648"/>
    </source>
</evidence>
<dbReference type="EMBL" id="JAULUE010002058">
    <property type="protein sequence ID" value="KAK5888071.1"/>
    <property type="molecule type" value="Genomic_DNA"/>
</dbReference>
<gene>
    <name evidence="2" type="ORF">CesoFtcFv8_016607</name>
</gene>
<reference evidence="2 3" key="1">
    <citation type="journal article" date="2023" name="Mol. Biol. Evol.">
        <title>Genomics of Secondarily Temperate Adaptation in the Only Non-Antarctic Icefish.</title>
        <authorList>
            <person name="Rivera-Colon A.G."/>
            <person name="Rayamajhi N."/>
            <person name="Minhas B.F."/>
            <person name="Madrigal G."/>
            <person name="Bilyk K.T."/>
            <person name="Yoon V."/>
            <person name="Hune M."/>
            <person name="Gregory S."/>
            <person name="Cheng C.H.C."/>
            <person name="Catchen J.M."/>
        </authorList>
    </citation>
    <scope>NUCLEOTIDE SEQUENCE [LARGE SCALE GENOMIC DNA]</scope>
    <source>
        <strain evidence="2">JC2023a</strain>
    </source>
</reference>
<organism evidence="2 3">
    <name type="scientific">Champsocephalus esox</name>
    <name type="common">pike icefish</name>
    <dbReference type="NCBI Taxonomy" id="159716"/>
    <lineage>
        <taxon>Eukaryota</taxon>
        <taxon>Metazoa</taxon>
        <taxon>Chordata</taxon>
        <taxon>Craniata</taxon>
        <taxon>Vertebrata</taxon>
        <taxon>Euteleostomi</taxon>
        <taxon>Actinopterygii</taxon>
        <taxon>Neopterygii</taxon>
        <taxon>Teleostei</taxon>
        <taxon>Neoteleostei</taxon>
        <taxon>Acanthomorphata</taxon>
        <taxon>Eupercaria</taxon>
        <taxon>Perciformes</taxon>
        <taxon>Notothenioidei</taxon>
        <taxon>Channichthyidae</taxon>
        <taxon>Champsocephalus</taxon>
    </lineage>
</organism>
<name>A0AAN8BMR2_9TELE</name>
<comment type="caution">
    <text evidence="2">The sequence shown here is derived from an EMBL/GenBank/DDBJ whole genome shotgun (WGS) entry which is preliminary data.</text>
</comment>
<feature type="compositionally biased region" description="Basic and acidic residues" evidence="1">
    <location>
        <begin position="74"/>
        <end position="89"/>
    </location>
</feature>
<evidence type="ECO:0000313" key="2">
    <source>
        <dbReference type="EMBL" id="KAK5888071.1"/>
    </source>
</evidence>
<protein>
    <submittedName>
        <fullName evidence="2">Uncharacterized protein</fullName>
    </submittedName>
</protein>
<sequence length="89" mass="9872">MASPPSVRQVPLPAEGVMISIHPRSSAHCGRITVHWTIQSSVASRLLSVRGGVRNTDTTKRKLTERQKRRGKIERRGGKIAPKEDYKTG</sequence>
<keyword evidence="3" id="KW-1185">Reference proteome</keyword>
<dbReference type="AlphaFoldDB" id="A0AAN8BMR2"/>
<feature type="region of interest" description="Disordered" evidence="1">
    <location>
        <begin position="53"/>
        <end position="89"/>
    </location>
</feature>